<name>K7A896_9ALTE</name>
<keyword evidence="1" id="KW-0732">Signal</keyword>
<feature type="signal peptide" evidence="1">
    <location>
        <begin position="1"/>
        <end position="19"/>
    </location>
</feature>
<dbReference type="EMBL" id="CP003837">
    <property type="protein sequence ID" value="AGH46762.1"/>
    <property type="molecule type" value="Genomic_DNA"/>
</dbReference>
<evidence type="ECO:0000256" key="1">
    <source>
        <dbReference type="SAM" id="SignalP"/>
    </source>
</evidence>
<dbReference type="PATRIC" id="fig|1129794.4.peg.4643"/>
<protein>
    <submittedName>
        <fullName evidence="2">Uncharacterized protein</fullName>
    </submittedName>
</protein>
<accession>K7A896</accession>
<proteinExistence type="predicted"/>
<feature type="chain" id="PRO_5003898960" evidence="1">
    <location>
        <begin position="20"/>
        <end position="39"/>
    </location>
</feature>
<keyword evidence="3" id="KW-1185">Reference proteome</keyword>
<dbReference type="HOGENOM" id="CLU_3314126_0_0_6"/>
<dbReference type="KEGG" id="gps:C427_4663"/>
<sequence length="39" mass="4183">MIKILSITILLLASMPTLAVGAKDSPQAIKALEIYKTII</sequence>
<organism evidence="2 3">
    <name type="scientific">Paraglaciecola psychrophila 170</name>
    <dbReference type="NCBI Taxonomy" id="1129794"/>
    <lineage>
        <taxon>Bacteria</taxon>
        <taxon>Pseudomonadati</taxon>
        <taxon>Pseudomonadota</taxon>
        <taxon>Gammaproteobacteria</taxon>
        <taxon>Alteromonadales</taxon>
        <taxon>Alteromonadaceae</taxon>
        <taxon>Paraglaciecola</taxon>
    </lineage>
</organism>
<dbReference type="AlphaFoldDB" id="K7A896"/>
<reference evidence="2 3" key="1">
    <citation type="journal article" date="2013" name="Genome Announc.">
        <title>Complete Genome Sequence of Glaciecola psychrophila Strain 170T.</title>
        <authorList>
            <person name="Yin J."/>
            <person name="Chen J."/>
            <person name="Liu G."/>
            <person name="Yu Y."/>
            <person name="Song L."/>
            <person name="Wang X."/>
            <person name="Qu X."/>
        </authorList>
    </citation>
    <scope>NUCLEOTIDE SEQUENCE [LARGE SCALE GENOMIC DNA]</scope>
    <source>
        <strain evidence="2 3">170</strain>
    </source>
</reference>
<dbReference type="STRING" id="1129794.C427_4663"/>
<gene>
    <name evidence="2" type="ORF">C427_4663</name>
</gene>
<evidence type="ECO:0000313" key="2">
    <source>
        <dbReference type="EMBL" id="AGH46762.1"/>
    </source>
</evidence>
<dbReference type="Proteomes" id="UP000011864">
    <property type="component" value="Chromosome"/>
</dbReference>
<evidence type="ECO:0000313" key="3">
    <source>
        <dbReference type="Proteomes" id="UP000011864"/>
    </source>
</evidence>